<dbReference type="PANTHER" id="PTHR12601:SF6">
    <property type="entry name" value="CLUSTERED MITOCHONDRIA PROTEIN HOMOLOG"/>
    <property type="match status" value="1"/>
</dbReference>
<evidence type="ECO:0008006" key="3">
    <source>
        <dbReference type="Google" id="ProtNLM"/>
    </source>
</evidence>
<feature type="region of interest" description="Disordered" evidence="1">
    <location>
        <begin position="288"/>
        <end position="348"/>
    </location>
</feature>
<dbReference type="EMBL" id="OIVN01002975">
    <property type="protein sequence ID" value="SPD07869.1"/>
    <property type="molecule type" value="Genomic_DNA"/>
</dbReference>
<dbReference type="InterPro" id="IPR027523">
    <property type="entry name" value="CLU_prot"/>
</dbReference>
<dbReference type="SUPFAM" id="SSF48452">
    <property type="entry name" value="TPR-like"/>
    <property type="match status" value="1"/>
</dbReference>
<sequence length="348" mass="37063">MVVSLHAKGISVAARKYDLNSAAPFQTSDILNLQPVVKHSVPLCSEAKDLVETGKIQLAEGMLSEAYTLFSEAFSILQQVTGPMHQEVANCCRYGNMALFYHGLNQTELALRHMSRALLLLSLSSGPDHPDVAATFINHEKKTYDILVKQLGEEDSRTRDSQNWMKTFKMRELQMNAQKQKGQALNAASAQKAIDILKAHPDLIHAFQAAAAAGGSGSSGTSVNKSLNAAVIGENLPRGRGVDERAARAAAEVRKKAAARGLLIRPHGVPVQALPPLTQLLNIINSGMTPDAAEGGETDGVKTEANGHPSDGPLDSKDDQLTSGQEDHAPVGLGTGLASLDAKKQKAK</sequence>
<evidence type="ECO:0000313" key="2">
    <source>
        <dbReference type="EMBL" id="SPD07869.1"/>
    </source>
</evidence>
<reference evidence="2" key="1">
    <citation type="submission" date="2018-02" db="EMBL/GenBank/DDBJ databases">
        <authorList>
            <person name="Cohen D.B."/>
            <person name="Kent A.D."/>
        </authorList>
    </citation>
    <scope>NUCLEOTIDE SEQUENCE</scope>
</reference>
<organism evidence="2">
    <name type="scientific">Fagus sylvatica</name>
    <name type="common">Beechnut</name>
    <dbReference type="NCBI Taxonomy" id="28930"/>
    <lineage>
        <taxon>Eukaryota</taxon>
        <taxon>Viridiplantae</taxon>
        <taxon>Streptophyta</taxon>
        <taxon>Embryophyta</taxon>
        <taxon>Tracheophyta</taxon>
        <taxon>Spermatophyta</taxon>
        <taxon>Magnoliopsida</taxon>
        <taxon>eudicotyledons</taxon>
        <taxon>Gunneridae</taxon>
        <taxon>Pentapetalae</taxon>
        <taxon>rosids</taxon>
        <taxon>fabids</taxon>
        <taxon>Fagales</taxon>
        <taxon>Fagaceae</taxon>
        <taxon>Fagus</taxon>
    </lineage>
</organism>
<proteinExistence type="predicted"/>
<feature type="compositionally biased region" description="Basic and acidic residues" evidence="1">
    <location>
        <begin position="314"/>
        <end position="329"/>
    </location>
</feature>
<dbReference type="GO" id="GO:0005737">
    <property type="term" value="C:cytoplasm"/>
    <property type="evidence" value="ECO:0007669"/>
    <property type="project" value="TreeGrafter"/>
</dbReference>
<dbReference type="PANTHER" id="PTHR12601">
    <property type="entry name" value="EUKARYOTIC TRANSLATION INITIATION FACTOR 3 SUBUNIT EIF-3"/>
    <property type="match status" value="1"/>
</dbReference>
<dbReference type="AlphaFoldDB" id="A0A2N9H8F1"/>
<dbReference type="Gene3D" id="1.25.40.10">
    <property type="entry name" value="Tetratricopeptide repeat domain"/>
    <property type="match status" value="1"/>
</dbReference>
<accession>A0A2N9H8F1</accession>
<protein>
    <recommendedName>
        <fullName evidence="3">CLU central domain-containing protein</fullName>
    </recommendedName>
</protein>
<gene>
    <name evidence="2" type="ORF">FSB_LOCUS35751</name>
</gene>
<name>A0A2N9H8F1_FAGSY</name>
<evidence type="ECO:0000256" key="1">
    <source>
        <dbReference type="SAM" id="MobiDB-lite"/>
    </source>
</evidence>
<dbReference type="InterPro" id="IPR011990">
    <property type="entry name" value="TPR-like_helical_dom_sf"/>
</dbReference>